<dbReference type="EMBL" id="MBFU01000554">
    <property type="protein sequence ID" value="PVZ98416.1"/>
    <property type="molecule type" value="Genomic_DNA"/>
</dbReference>
<sequence>MERNYTKSKSSKHYSHHTENQSDSEHDTRPKRNKDHSDSNSEFNKNLDSGDKSRDSRDSVYTDLTNPFNDNQFDKKFVWKKKEKIEKKMGMSKRDIERKKMELREETKLELEKLQERRKQREIEMEFREKEKIRLQQEAEQEQLGDWKERENQFHLKQAKKRAEIRSSQGRAKPIDILAVNLKIATQDQPNDNEENLFNFNINISEPWRIVQGLDANDTNQLYKDIQMYIALEKNEQNLEFWKSMLLVCDAQKQRYIELASSTGVTRSEKSLLISIIGKKKSQHDEAIKHQEELARILSKSKKSESNVQSKYHSNTQAEEEKSHHKEKHLVAEEFTSDMEPKLLEYLGREDRNLLLYSPEDDLEILREQRKKVLQFELVTKRFEPEEKEEKKVEEFSNEMFSFELEKGDDFEEELFLTEAQLETNNRKKYVWEDKYKPRKPKYFNKVHTGFEWNKYNQTHYDFDNPPPKVVRGYKFNIFYPDLIDKSSAPTYKIEPDPEAASSADSTTGSSGLGTRYSGDTVIIRFMAGPPYEDVAFKIVNREWEYSRKHGFRNSFDRNVLQLHFKFRKHFYKR</sequence>
<evidence type="ECO:0000313" key="7">
    <source>
        <dbReference type="EMBL" id="PVZ98416.1"/>
    </source>
</evidence>
<comment type="similarity">
    <text evidence="1">Belongs to the CACTIN family.</text>
</comment>
<evidence type="ECO:0000313" key="8">
    <source>
        <dbReference type="Proteomes" id="UP000245591"/>
    </source>
</evidence>
<dbReference type="Pfam" id="PF09732">
    <property type="entry name" value="CactinC_cactus"/>
    <property type="match status" value="1"/>
</dbReference>
<name>A0A2U1J027_SMIAN</name>
<dbReference type="GO" id="GO:0005737">
    <property type="term" value="C:cytoplasm"/>
    <property type="evidence" value="ECO:0007669"/>
    <property type="project" value="TreeGrafter"/>
</dbReference>
<dbReference type="SMART" id="SM01050">
    <property type="entry name" value="CactinC_cactus"/>
    <property type="match status" value="1"/>
</dbReference>
<feature type="region of interest" description="Disordered" evidence="4">
    <location>
        <begin position="299"/>
        <end position="327"/>
    </location>
</feature>
<gene>
    <name evidence="7" type="ORF">BB558_005584</name>
</gene>
<proteinExistence type="inferred from homology"/>
<dbReference type="GO" id="GO:0005681">
    <property type="term" value="C:spliceosomal complex"/>
    <property type="evidence" value="ECO:0007669"/>
    <property type="project" value="TreeGrafter"/>
</dbReference>
<reference evidence="7 8" key="1">
    <citation type="journal article" date="2018" name="MBio">
        <title>Comparative Genomics Reveals the Core Gene Toolbox for the Fungus-Insect Symbiosis.</title>
        <authorList>
            <person name="Wang Y."/>
            <person name="Stata M."/>
            <person name="Wang W."/>
            <person name="Stajich J.E."/>
            <person name="White M.M."/>
            <person name="Moncalvo J.M."/>
        </authorList>
    </citation>
    <scope>NUCLEOTIDE SEQUENCE [LARGE SCALE GENOMIC DNA]</scope>
    <source>
        <strain evidence="7 8">AUS-126-30</strain>
    </source>
</reference>
<feature type="coiled-coil region" evidence="3">
    <location>
        <begin position="93"/>
        <end position="131"/>
    </location>
</feature>
<evidence type="ECO:0000256" key="1">
    <source>
        <dbReference type="ARBA" id="ARBA00006895"/>
    </source>
</evidence>
<dbReference type="GO" id="GO:0045292">
    <property type="term" value="P:mRNA cis splicing, via spliceosome"/>
    <property type="evidence" value="ECO:0007669"/>
    <property type="project" value="TreeGrafter"/>
</dbReference>
<dbReference type="InterPro" id="IPR019134">
    <property type="entry name" value="Cactin_C"/>
</dbReference>
<feature type="compositionally biased region" description="Polar residues" evidence="4">
    <location>
        <begin position="62"/>
        <end position="71"/>
    </location>
</feature>
<evidence type="ECO:0000259" key="5">
    <source>
        <dbReference type="Pfam" id="PF09732"/>
    </source>
</evidence>
<dbReference type="AlphaFoldDB" id="A0A2U1J027"/>
<dbReference type="PANTHER" id="PTHR21737">
    <property type="entry name" value="POLYGLUTAMINE BINDING PROTEIN 1/MARVEL MEMBRANE-ASSOCIATING DOMAIN CONTAINING 3"/>
    <property type="match status" value="1"/>
</dbReference>
<evidence type="ECO:0000256" key="2">
    <source>
        <dbReference type="ARBA" id="ARBA00034534"/>
    </source>
</evidence>
<keyword evidence="3" id="KW-0175">Coiled coil</keyword>
<comment type="caution">
    <text evidence="7">The sequence shown here is derived from an EMBL/GenBank/DDBJ whole genome shotgun (WGS) entry which is preliminary data.</text>
</comment>
<accession>A0A2U1J027</accession>
<keyword evidence="8" id="KW-1185">Reference proteome</keyword>
<dbReference type="PANTHER" id="PTHR21737:SF4">
    <property type="entry name" value="SPLICING FACTOR CACTIN"/>
    <property type="match status" value="1"/>
</dbReference>
<feature type="compositionally biased region" description="Polar residues" evidence="4">
    <location>
        <begin position="306"/>
        <end position="317"/>
    </location>
</feature>
<feature type="compositionally biased region" description="Basic and acidic residues" evidence="4">
    <location>
        <begin position="48"/>
        <end position="60"/>
    </location>
</feature>
<evidence type="ECO:0000259" key="6">
    <source>
        <dbReference type="Pfam" id="PF10312"/>
    </source>
</evidence>
<dbReference type="InterPro" id="IPR018816">
    <property type="entry name" value="Cactin_central"/>
</dbReference>
<feature type="domain" description="Splicing factor Cactin C-terminal" evidence="5">
    <location>
        <begin position="432"/>
        <end position="574"/>
    </location>
</feature>
<evidence type="ECO:0000256" key="3">
    <source>
        <dbReference type="SAM" id="Coils"/>
    </source>
</evidence>
<evidence type="ECO:0000256" key="4">
    <source>
        <dbReference type="SAM" id="MobiDB-lite"/>
    </source>
</evidence>
<dbReference type="Proteomes" id="UP000245591">
    <property type="component" value="Unassembled WGS sequence"/>
</dbReference>
<organism evidence="7 8">
    <name type="scientific">Smittium angustum</name>
    <dbReference type="NCBI Taxonomy" id="133377"/>
    <lineage>
        <taxon>Eukaryota</taxon>
        <taxon>Fungi</taxon>
        <taxon>Fungi incertae sedis</taxon>
        <taxon>Zoopagomycota</taxon>
        <taxon>Kickxellomycotina</taxon>
        <taxon>Harpellomycetes</taxon>
        <taxon>Harpellales</taxon>
        <taxon>Legeriomycetaceae</taxon>
        <taxon>Smittium</taxon>
    </lineage>
</organism>
<feature type="region of interest" description="Disordered" evidence="4">
    <location>
        <begin position="1"/>
        <end position="71"/>
    </location>
</feature>
<dbReference type="Pfam" id="PF10312">
    <property type="entry name" value="Cactin_mid"/>
    <property type="match status" value="1"/>
</dbReference>
<protein>
    <recommendedName>
        <fullName evidence="2">Splicing factor Cactin</fullName>
    </recommendedName>
</protein>
<feature type="compositionally biased region" description="Basic and acidic residues" evidence="4">
    <location>
        <begin position="16"/>
        <end position="39"/>
    </location>
</feature>
<feature type="domain" description="Splicing factor cactin central" evidence="6">
    <location>
        <begin position="138"/>
        <end position="261"/>
    </location>
</feature>